<protein>
    <submittedName>
        <fullName evidence="4">Lateral organ boundaries domain family protein</fullName>
    </submittedName>
</protein>
<reference evidence="4" key="1">
    <citation type="submission" date="2019-09" db="EMBL/GenBank/DDBJ databases">
        <title>Draft genome information of white flower Hibiscus syriacus.</title>
        <authorList>
            <person name="Kim Y.-M."/>
        </authorList>
    </citation>
    <scope>NUCLEOTIDE SEQUENCE [LARGE SCALE GENOMIC DNA]</scope>
    <source>
        <strain evidence="4">YM2019G1</strain>
    </source>
</reference>
<comment type="similarity">
    <text evidence="1">Belongs to the inositol polyphosphate 5-phosphatase family.</text>
</comment>
<comment type="caution">
    <text evidence="4">The sequence shown here is derived from an EMBL/GenBank/DDBJ whole genome shotgun (WGS) entry which is preliminary data.</text>
</comment>
<evidence type="ECO:0000313" key="4">
    <source>
        <dbReference type="EMBL" id="KAE8679248.1"/>
    </source>
</evidence>
<evidence type="ECO:0000256" key="1">
    <source>
        <dbReference type="ARBA" id="ARBA00010768"/>
    </source>
</evidence>
<feature type="compositionally biased region" description="Acidic residues" evidence="2">
    <location>
        <begin position="1"/>
        <end position="12"/>
    </location>
</feature>
<dbReference type="GO" id="GO:0004439">
    <property type="term" value="F:phosphatidylinositol-4,5-bisphosphate 5-phosphatase activity"/>
    <property type="evidence" value="ECO:0007669"/>
    <property type="project" value="TreeGrafter"/>
</dbReference>
<dbReference type="Pfam" id="PF23755">
    <property type="entry name" value="Ig-like_IP5PC_F"/>
    <property type="match status" value="1"/>
</dbReference>
<evidence type="ECO:0000256" key="2">
    <source>
        <dbReference type="SAM" id="MobiDB-lite"/>
    </source>
</evidence>
<dbReference type="Pfam" id="PF23754">
    <property type="entry name" value="Beta-prop_IP5PC_F"/>
    <property type="match status" value="1"/>
</dbReference>
<dbReference type="PANTHER" id="PTHR11200:SF300">
    <property type="entry name" value="TYPE II INOSITOL 1,4,5-TRISPHOSPHATE 5-PHOSPHATASE"/>
    <property type="match status" value="1"/>
</dbReference>
<dbReference type="InterPro" id="IPR036691">
    <property type="entry name" value="Endo/exonu/phosph_ase_sf"/>
</dbReference>
<keyword evidence="5" id="KW-1185">Reference proteome</keyword>
<dbReference type="InterPro" id="IPR056454">
    <property type="entry name" value="Beta-prop_IP5PC_F"/>
</dbReference>
<dbReference type="Pfam" id="PF04825">
    <property type="entry name" value="Rad21_Rec8_N"/>
    <property type="match status" value="1"/>
</dbReference>
<sequence>MNSDMDPNDDVPDPSPRIFDRYASSDDDDSQPPYPSLHSTNRRLDYMIQFLDRNLLPQQSSRHKSSLPEFVAKGGGQGIFALPDRKPLHPNRPPYLEVRPHPLRETQFGCFLKTIACTDRQLWAGSESGAVRVWELKDLYEEGEEEEAAPYRESLAISSNGNGNGNAAAICIARDEGNGLVWSGHRDGKIRGWKMDCESGGFKEGWCWQAHRGPVLSMVFTSYGDLWSGSEGGNLRIWPWEDIQNALSLTMEERHMASLLMGRSFIDLRSQIAVNGFSSILNSDMKCLLSDNIQAKVWSSGYLSFALWDARTRELLKVFNIDGQIENRADLSLVPDFSVEDEIKMKAVASTKKEKTQSSFGFFQQSRNAIMGAADAVRRVAAKGGFVDDSRRIEALTITIDGMIWVGCANGLLIQWDGNGNRIQDIQLHPSAVLCLCSFGLKIWAGYASGIVQTLDLDGNKIGEWVAHNSSVLMMAIGAGYIYTLAKHGGIRGWSITSPGTLDGILYSELTAKGFLYTRIDNLTILTGTWNVGQGRASKSSLESWLHSAVSDVGIIVIGLQEVEMGAGFLAMSAVRESTNWTLQLVLGGVHLSYVSSNKEERCLLGGIDGSSIGQWLDMIDDTLHDMMERKSQDLMRKQSHPPRRFERVGSRQLAGMLIAVWVKDNLNHMLGILMLLQSHAALGVLLVTSCRSSKADFDHVYRTMSFGRPSNLLNAGADLACHCPFYCSWCFIGCQMARGANVCIGAQSVEGMPELSEADMIVFLGDFIIGLMMCHMMKQEILYLKEALIGLEKGSTPSRDEAGNVFQGAGSSYDSGEKKRIPAWCDRSYTVIADELWDLNADTSILRITNKCKESIALFEIVCQGESTIKDDGQASYHYPRGSFGLPRWLQVKADNVFVMFGQVTPAAGIIQPDHVAEVSIHLEAFHTREEFVNGFPQNWWCEDDKDKEAILVVKVHGRYTMETKNHRIRVRHCCSANVLILSLEILYKFKESPSPRDYQRLGVSSDVVDHLRRLHNSILFPDVPIAHRLSSHLLLGVVRIYSRKVNYLFDDCSEALLKIKQAFRSTAVDLPPEESTAPYHSITLPETFDLDDFELPDNEVFQGNYVDHHISSREQINLQDTTDGVVYSTSQFGLDERFGDGDTSQIGLLD</sequence>
<dbReference type="AlphaFoldDB" id="A0A6A2XUR1"/>
<feature type="region of interest" description="Disordered" evidence="2">
    <location>
        <begin position="1"/>
        <end position="39"/>
    </location>
</feature>
<accession>A0A6A2XUR1</accession>
<dbReference type="InterPro" id="IPR000300">
    <property type="entry name" value="IPPc"/>
</dbReference>
<evidence type="ECO:0000259" key="3">
    <source>
        <dbReference type="SMART" id="SM00128"/>
    </source>
</evidence>
<organism evidence="4 5">
    <name type="scientific">Hibiscus syriacus</name>
    <name type="common">Rose of Sharon</name>
    <dbReference type="NCBI Taxonomy" id="106335"/>
    <lineage>
        <taxon>Eukaryota</taxon>
        <taxon>Viridiplantae</taxon>
        <taxon>Streptophyta</taxon>
        <taxon>Embryophyta</taxon>
        <taxon>Tracheophyta</taxon>
        <taxon>Spermatophyta</taxon>
        <taxon>Magnoliopsida</taxon>
        <taxon>eudicotyledons</taxon>
        <taxon>Gunneridae</taxon>
        <taxon>Pentapetalae</taxon>
        <taxon>rosids</taxon>
        <taxon>malvids</taxon>
        <taxon>Malvales</taxon>
        <taxon>Malvaceae</taxon>
        <taxon>Malvoideae</taxon>
        <taxon>Hibiscus</taxon>
    </lineage>
</organism>
<dbReference type="SUPFAM" id="SSF101908">
    <property type="entry name" value="Putative isomerase YbhE"/>
    <property type="match status" value="1"/>
</dbReference>
<dbReference type="SMART" id="SM00128">
    <property type="entry name" value="IPPc"/>
    <property type="match status" value="1"/>
</dbReference>
<dbReference type="Proteomes" id="UP000436088">
    <property type="component" value="Unassembled WGS sequence"/>
</dbReference>
<dbReference type="PANTHER" id="PTHR11200">
    <property type="entry name" value="INOSITOL 5-PHOSPHATASE"/>
    <property type="match status" value="1"/>
</dbReference>
<gene>
    <name evidence="4" type="ORF">F3Y22_tig00111402pilonHSYRG01071</name>
</gene>
<evidence type="ECO:0000313" key="5">
    <source>
        <dbReference type="Proteomes" id="UP000436088"/>
    </source>
</evidence>
<dbReference type="EMBL" id="VEPZ02001331">
    <property type="protein sequence ID" value="KAE8679248.1"/>
    <property type="molecule type" value="Genomic_DNA"/>
</dbReference>
<dbReference type="Gene3D" id="2.130.10.10">
    <property type="entry name" value="YVTN repeat-like/Quinoprotein amine dehydrogenase"/>
    <property type="match status" value="1"/>
</dbReference>
<dbReference type="InterPro" id="IPR056455">
    <property type="entry name" value="Ig-like_IP5PC_F"/>
</dbReference>
<proteinExistence type="inferred from homology"/>
<dbReference type="InterPro" id="IPR015943">
    <property type="entry name" value="WD40/YVTN_repeat-like_dom_sf"/>
</dbReference>
<dbReference type="GO" id="GO:0046856">
    <property type="term" value="P:phosphatidylinositol dephosphorylation"/>
    <property type="evidence" value="ECO:0007669"/>
    <property type="project" value="InterPro"/>
</dbReference>
<dbReference type="FunFam" id="2.130.10.10:FF:001216">
    <property type="entry name" value="Type II inositol polyphosphate 5-phosphatase 15"/>
    <property type="match status" value="1"/>
</dbReference>
<dbReference type="InterPro" id="IPR006910">
    <property type="entry name" value="Rad21_Rec8_N"/>
</dbReference>
<dbReference type="SUPFAM" id="SSF56219">
    <property type="entry name" value="DNase I-like"/>
    <property type="match status" value="1"/>
</dbReference>
<feature type="domain" description="Inositol polyphosphate-related phosphatase" evidence="3">
    <location>
        <begin position="521"/>
        <end position="871"/>
    </location>
</feature>
<dbReference type="Gene3D" id="3.60.10.10">
    <property type="entry name" value="Endonuclease/exonuclease/phosphatase"/>
    <property type="match status" value="1"/>
</dbReference>
<dbReference type="InterPro" id="IPR046985">
    <property type="entry name" value="IP5"/>
</dbReference>
<name>A0A6A2XUR1_HIBSY</name>